<organism evidence="2 3">
    <name type="scientific">Agreia bicolorata</name>
    <dbReference type="NCBI Taxonomy" id="110935"/>
    <lineage>
        <taxon>Bacteria</taxon>
        <taxon>Bacillati</taxon>
        <taxon>Actinomycetota</taxon>
        <taxon>Actinomycetes</taxon>
        <taxon>Micrococcales</taxon>
        <taxon>Microbacteriaceae</taxon>
        <taxon>Agreia</taxon>
    </lineage>
</organism>
<dbReference type="Pfam" id="PF13794">
    <property type="entry name" value="MiaE_2"/>
    <property type="match status" value="1"/>
</dbReference>
<dbReference type="InterPro" id="IPR012347">
    <property type="entry name" value="Ferritin-like"/>
</dbReference>
<dbReference type="AlphaFoldDB" id="A0A1T4YC78"/>
<accession>A0A1T4YC78</accession>
<dbReference type="InterPro" id="IPR059125">
    <property type="entry name" value="Ferritin_actino"/>
</dbReference>
<dbReference type="RefSeq" id="WP_244893287.1">
    <property type="nucleotide sequence ID" value="NZ_FUYG01000007.1"/>
</dbReference>
<reference evidence="3" key="1">
    <citation type="submission" date="2017-02" db="EMBL/GenBank/DDBJ databases">
        <authorList>
            <person name="Varghese N."/>
            <person name="Submissions S."/>
        </authorList>
    </citation>
    <scope>NUCLEOTIDE SEQUENCE [LARGE SCALE GENOMIC DNA]</scope>
    <source>
        <strain evidence="3">VKM Ac-2052</strain>
    </source>
</reference>
<protein>
    <submittedName>
        <fullName evidence="2">tRNA-(MS[2]IO[6]A)-hydroxylase (MiaE)-like</fullName>
    </submittedName>
</protein>
<name>A0A1T4YC78_9MICO</name>
<dbReference type="Gene3D" id="1.20.1260.10">
    <property type="match status" value="1"/>
</dbReference>
<evidence type="ECO:0000313" key="3">
    <source>
        <dbReference type="Proteomes" id="UP000189735"/>
    </source>
</evidence>
<proteinExistence type="predicted"/>
<dbReference type="Proteomes" id="UP000189735">
    <property type="component" value="Unassembled WGS sequence"/>
</dbReference>
<dbReference type="EMBL" id="FUYG01000007">
    <property type="protein sequence ID" value="SKA99293.1"/>
    <property type="molecule type" value="Genomic_DNA"/>
</dbReference>
<gene>
    <name evidence="2" type="ORF">SAMN06295879_2754</name>
</gene>
<feature type="domain" description="Ferritin-like" evidence="1">
    <location>
        <begin position="40"/>
        <end position="200"/>
    </location>
</feature>
<evidence type="ECO:0000313" key="2">
    <source>
        <dbReference type="EMBL" id="SKA99293.1"/>
    </source>
</evidence>
<evidence type="ECO:0000259" key="1">
    <source>
        <dbReference type="Pfam" id="PF13794"/>
    </source>
</evidence>
<sequence length="237" mass="25955">MFTFRRPKVRLEVPRLKPRGEALQLPRVNLAELTPALLPYLGQAAYIQLSLFESLSRIVTQAPTVAHKESLGPAAGQALDKHERLVAEIRRHVSDPAVIMQPFAAAIDEYREVVAGANWYEALTSLYVSAGILDDFFIHLAAGLENGSGPRMVQILDAESGRQAIATIVAEGIANDPKLGSHLAMWGRRVVGDTLLVARSAIHHTDNRNSDEQRIEPVFTEVIAAHTRRMDGLGLTA</sequence>